<evidence type="ECO:0000313" key="1">
    <source>
        <dbReference type="EMBL" id="MFD1644006.1"/>
    </source>
</evidence>
<accession>A0ABD6DDC3</accession>
<evidence type="ECO:0000313" key="2">
    <source>
        <dbReference type="Proteomes" id="UP001597052"/>
    </source>
</evidence>
<comment type="caution">
    <text evidence="1">The sequence shown here is derived from an EMBL/GenBank/DDBJ whole genome shotgun (WGS) entry which is preliminary data.</text>
</comment>
<dbReference type="AlphaFoldDB" id="A0ABD6DDC3"/>
<sequence length="89" mass="10356">MPPEGYPPLPGWIEDAYFALEWYLCKQSDRDSFTHHQATELIAEANPDFGDADIDHALEYLLNRGWLYEVDDQLFITELQCAKFDESND</sequence>
<keyword evidence="2" id="KW-1185">Reference proteome</keyword>
<protein>
    <submittedName>
        <fullName evidence="1">Uncharacterized protein</fullName>
    </submittedName>
</protein>
<gene>
    <name evidence="1" type="ORF">ACFSBW_19390</name>
</gene>
<dbReference type="EMBL" id="JBHUDM010000017">
    <property type="protein sequence ID" value="MFD1644006.1"/>
    <property type="molecule type" value="Genomic_DNA"/>
</dbReference>
<name>A0ABD6DDC3_9EURY</name>
<organism evidence="1 2">
    <name type="scientific">Halohasta litorea</name>
    <dbReference type="NCBI Taxonomy" id="869891"/>
    <lineage>
        <taxon>Archaea</taxon>
        <taxon>Methanobacteriati</taxon>
        <taxon>Methanobacteriota</taxon>
        <taxon>Stenosarchaea group</taxon>
        <taxon>Halobacteria</taxon>
        <taxon>Halobacteriales</taxon>
        <taxon>Haloferacaceae</taxon>
        <taxon>Halohasta</taxon>
    </lineage>
</organism>
<dbReference type="Proteomes" id="UP001597052">
    <property type="component" value="Unassembled WGS sequence"/>
</dbReference>
<reference evidence="1 2" key="1">
    <citation type="journal article" date="2019" name="Int. J. Syst. Evol. Microbiol.">
        <title>The Global Catalogue of Microorganisms (GCM) 10K type strain sequencing project: providing services to taxonomists for standard genome sequencing and annotation.</title>
        <authorList>
            <consortium name="The Broad Institute Genomics Platform"/>
            <consortium name="The Broad Institute Genome Sequencing Center for Infectious Disease"/>
            <person name="Wu L."/>
            <person name="Ma J."/>
        </authorList>
    </citation>
    <scope>NUCLEOTIDE SEQUENCE [LARGE SCALE GENOMIC DNA]</scope>
    <source>
        <strain evidence="1 2">CGMCC 1.10593</strain>
    </source>
</reference>
<dbReference type="RefSeq" id="WP_256397932.1">
    <property type="nucleotide sequence ID" value="NZ_JANHDJ010000019.1"/>
</dbReference>
<proteinExistence type="predicted"/>